<dbReference type="GO" id="GO:0030170">
    <property type="term" value="F:pyridoxal phosphate binding"/>
    <property type="evidence" value="ECO:0007669"/>
    <property type="project" value="InterPro"/>
</dbReference>
<dbReference type="SUPFAM" id="SSF53383">
    <property type="entry name" value="PLP-dependent transferases"/>
    <property type="match status" value="1"/>
</dbReference>
<dbReference type="InterPro" id="IPR054542">
    <property type="entry name" value="Cys_met_metab_PP"/>
</dbReference>
<dbReference type="Proteomes" id="UP000276301">
    <property type="component" value="Unassembled WGS sequence"/>
</dbReference>
<dbReference type="PIRSF" id="PIRSF001434">
    <property type="entry name" value="CGS"/>
    <property type="match status" value="1"/>
</dbReference>
<organism evidence="10 11">
    <name type="scientific">Anaerotruncus massiliensis</name>
    <name type="common">ex Liu et al. 2021</name>
    <dbReference type="NCBI Taxonomy" id="2321404"/>
    <lineage>
        <taxon>Bacteria</taxon>
        <taxon>Bacillati</taxon>
        <taxon>Bacillota</taxon>
        <taxon>Clostridia</taxon>
        <taxon>Eubacteriales</taxon>
        <taxon>Oscillospiraceae</taxon>
        <taxon>Anaerotruncus</taxon>
    </lineage>
</organism>
<dbReference type="CDD" id="cd00614">
    <property type="entry name" value="CGS_like"/>
    <property type="match status" value="1"/>
</dbReference>
<comment type="caution">
    <text evidence="10">The sequence shown here is derived from an EMBL/GenBank/DDBJ whole genome shotgun (WGS) entry which is preliminary data.</text>
</comment>
<keyword evidence="10" id="KW-0808">Transferase</keyword>
<dbReference type="AlphaFoldDB" id="A0A498D1I3"/>
<keyword evidence="10" id="KW-0032">Aminotransferase</keyword>
<dbReference type="PANTHER" id="PTHR11808:SF80">
    <property type="entry name" value="CYSTATHIONINE GAMMA-LYASE"/>
    <property type="match status" value="1"/>
</dbReference>
<dbReference type="FunFam" id="3.40.640.10:FF:000046">
    <property type="entry name" value="Cystathionine gamma-lyase"/>
    <property type="match status" value="1"/>
</dbReference>
<gene>
    <name evidence="10" type="ORF">D4A47_02825</name>
</gene>
<dbReference type="Gene3D" id="3.40.640.10">
    <property type="entry name" value="Type I PLP-dependent aspartate aminotransferase-like (Major domain)"/>
    <property type="match status" value="1"/>
</dbReference>
<dbReference type="PANTHER" id="PTHR11808">
    <property type="entry name" value="TRANS-SULFURATION ENZYME FAMILY MEMBER"/>
    <property type="match status" value="1"/>
</dbReference>
<comment type="similarity">
    <text evidence="2 9">Belongs to the trans-sulfuration enzymes family.</text>
</comment>
<sequence>MNQMKDDTGLLYAGDELDGDVLHADAPPIFLASAYAMGDLHELVETVDADGYVYNRIANPDRNALGKAISYLENGQKTFVCSSGMAAINLALHTCTKQGDHILANSSLYGETIDLMDNILPRYGIETSYADFTNPDEIRKAIRPNTKVLYTEVISNPLTTLVDLDEVAAVAHGARAVLMVDSTFTTPFVIKPLEHGADLVMHSLTKYFGGHSDLTAGSITYNDPEIGAELRNQYILTGCCADPVSSWLCLRSVRTMGLRVRKQIENAELLSRALLKNPHVRRVNHPSLDTHPQRELAKRMFPHGCGAMLSFSVADDREKINEFLHRLQFVKYLTTLGGLRTSMSHPVSSSHYGVPEEIRLKMGIHEGLLRVSVGTEDIDDLISEFNSALDVFT</sequence>
<dbReference type="GO" id="GO:0008483">
    <property type="term" value="F:transaminase activity"/>
    <property type="evidence" value="ECO:0007669"/>
    <property type="project" value="UniProtKB-KW"/>
</dbReference>
<reference evidence="10 11" key="1">
    <citation type="submission" date="2018-10" db="EMBL/GenBank/DDBJ databases">
        <title>Anaerotruncus faecis sp. nov., isolated from human feces.</title>
        <authorList>
            <person name="Wang Y.-J."/>
        </authorList>
    </citation>
    <scope>NUCLEOTIDE SEQUENCE [LARGE SCALE GENOMIC DNA]</scope>
    <source>
        <strain evidence="10 11">22A2-44</strain>
    </source>
</reference>
<evidence type="ECO:0000313" key="11">
    <source>
        <dbReference type="Proteomes" id="UP000276301"/>
    </source>
</evidence>
<evidence type="ECO:0000256" key="4">
    <source>
        <dbReference type="ARBA" id="ARBA00047175"/>
    </source>
</evidence>
<comment type="catalytic activity">
    <reaction evidence="7">
        <text>L-methionine + H2O = methanethiol + 2-oxobutanoate + NH4(+)</text>
        <dbReference type="Rhea" id="RHEA:23800"/>
        <dbReference type="ChEBI" id="CHEBI:15377"/>
        <dbReference type="ChEBI" id="CHEBI:16007"/>
        <dbReference type="ChEBI" id="CHEBI:16763"/>
        <dbReference type="ChEBI" id="CHEBI:28938"/>
        <dbReference type="ChEBI" id="CHEBI:57844"/>
        <dbReference type="EC" id="4.4.1.11"/>
    </reaction>
    <physiologicalReaction direction="left-to-right" evidence="7">
        <dbReference type="Rhea" id="RHEA:23801"/>
    </physiologicalReaction>
</comment>
<protein>
    <recommendedName>
        <fullName evidence="4">homocysteine desulfhydrase</fullName>
        <ecNumber evidence="4">4.4.1.2</ecNumber>
    </recommendedName>
    <alternativeName>
        <fullName evidence="5">Homocysteine desulfhydrase</fullName>
    </alternativeName>
</protein>
<dbReference type="EC" id="4.4.1.2" evidence="4"/>
<keyword evidence="3 8" id="KW-0663">Pyridoxal phosphate</keyword>
<dbReference type="InterPro" id="IPR015424">
    <property type="entry name" value="PyrdxlP-dep_Trfase"/>
</dbReference>
<evidence type="ECO:0000256" key="3">
    <source>
        <dbReference type="ARBA" id="ARBA00022898"/>
    </source>
</evidence>
<dbReference type="EMBL" id="RCHT01000002">
    <property type="protein sequence ID" value="RLL13913.1"/>
    <property type="molecule type" value="Genomic_DNA"/>
</dbReference>
<evidence type="ECO:0000256" key="8">
    <source>
        <dbReference type="PIRSR" id="PIRSR001434-2"/>
    </source>
</evidence>
<keyword evidence="11" id="KW-1185">Reference proteome</keyword>
<evidence type="ECO:0000256" key="5">
    <source>
        <dbReference type="ARBA" id="ARBA00047199"/>
    </source>
</evidence>
<evidence type="ECO:0000256" key="2">
    <source>
        <dbReference type="ARBA" id="ARBA00009077"/>
    </source>
</evidence>
<dbReference type="Gene3D" id="3.90.1150.10">
    <property type="entry name" value="Aspartate Aminotransferase, domain 1"/>
    <property type="match status" value="1"/>
</dbReference>
<dbReference type="Pfam" id="PF01053">
    <property type="entry name" value="Cys_Met_Meta_PP"/>
    <property type="match status" value="1"/>
</dbReference>
<dbReference type="InterPro" id="IPR015421">
    <property type="entry name" value="PyrdxlP-dep_Trfase_major"/>
</dbReference>
<evidence type="ECO:0000256" key="1">
    <source>
        <dbReference type="ARBA" id="ARBA00001933"/>
    </source>
</evidence>
<accession>A0A498D1I3</accession>
<evidence type="ECO:0000256" key="6">
    <source>
        <dbReference type="ARBA" id="ARBA00048780"/>
    </source>
</evidence>
<dbReference type="GO" id="GO:0005737">
    <property type="term" value="C:cytoplasm"/>
    <property type="evidence" value="ECO:0007669"/>
    <property type="project" value="TreeGrafter"/>
</dbReference>
<dbReference type="PROSITE" id="PS00868">
    <property type="entry name" value="CYS_MET_METAB_PP"/>
    <property type="match status" value="1"/>
</dbReference>
<proteinExistence type="inferred from homology"/>
<comment type="cofactor">
    <cofactor evidence="1 9">
        <name>pyridoxal 5'-phosphate</name>
        <dbReference type="ChEBI" id="CHEBI:597326"/>
    </cofactor>
</comment>
<dbReference type="GO" id="GO:0047982">
    <property type="term" value="F:homocysteine desulfhydrase activity"/>
    <property type="evidence" value="ECO:0007669"/>
    <property type="project" value="UniProtKB-EC"/>
</dbReference>
<dbReference type="InterPro" id="IPR000277">
    <property type="entry name" value="Cys/Met-Metab_PyrdxlP-dep_enz"/>
</dbReference>
<comment type="catalytic activity">
    <reaction evidence="6">
        <text>L-homocysteine + H2O = 2-oxobutanoate + hydrogen sulfide + NH4(+) + H(+)</text>
        <dbReference type="Rhea" id="RHEA:14501"/>
        <dbReference type="ChEBI" id="CHEBI:15377"/>
        <dbReference type="ChEBI" id="CHEBI:15378"/>
        <dbReference type="ChEBI" id="CHEBI:16763"/>
        <dbReference type="ChEBI" id="CHEBI:28938"/>
        <dbReference type="ChEBI" id="CHEBI:29919"/>
        <dbReference type="ChEBI" id="CHEBI:58199"/>
        <dbReference type="EC" id="4.4.1.2"/>
    </reaction>
    <physiologicalReaction direction="left-to-right" evidence="6">
        <dbReference type="Rhea" id="RHEA:14502"/>
    </physiologicalReaction>
</comment>
<evidence type="ECO:0000256" key="7">
    <source>
        <dbReference type="ARBA" id="ARBA00052699"/>
    </source>
</evidence>
<evidence type="ECO:0000313" key="10">
    <source>
        <dbReference type="EMBL" id="RLL13913.1"/>
    </source>
</evidence>
<feature type="modified residue" description="N6-(pyridoxal phosphate)lysine" evidence="8">
    <location>
        <position position="206"/>
    </location>
</feature>
<name>A0A498D1I3_9FIRM</name>
<dbReference type="GO" id="GO:0018826">
    <property type="term" value="F:methionine gamma-lyase activity"/>
    <property type="evidence" value="ECO:0007669"/>
    <property type="project" value="UniProtKB-EC"/>
</dbReference>
<dbReference type="InterPro" id="IPR015422">
    <property type="entry name" value="PyrdxlP-dep_Trfase_small"/>
</dbReference>
<evidence type="ECO:0000256" key="9">
    <source>
        <dbReference type="RuleBase" id="RU362118"/>
    </source>
</evidence>
<dbReference type="RefSeq" id="WP_121586124.1">
    <property type="nucleotide sequence ID" value="NZ_DBFSDP010000024.1"/>
</dbReference>
<dbReference type="GO" id="GO:0019346">
    <property type="term" value="P:transsulfuration"/>
    <property type="evidence" value="ECO:0007669"/>
    <property type="project" value="InterPro"/>
</dbReference>